<evidence type="ECO:0008006" key="4">
    <source>
        <dbReference type="Google" id="ProtNLM"/>
    </source>
</evidence>
<dbReference type="RefSeq" id="WP_107393819.1">
    <property type="nucleotide sequence ID" value="NZ_PHHF01000008.1"/>
</dbReference>
<sequence length="433" mass="45766">MESMRPIEGEAAMEAAEADAGMDAPPAIGADERRMHVRAYNYWVSLLAGRPFPAIQDLTPSEIADFGPHSVLLDFSGDPENPAIVFLGHALRAESGHDADLATIAEVPGGTLLSRLTDHYLEIIANRAPIGFEAEFTSRGGTNTLYRGILMPFSSGGDSIDFVYGVINWKEVASVEQSALLAEEMARAMFAAPGAAAAWADGPNAASPFPIADDDADGDWFDAAPGRDGYDPAADIGLADRLALARETADAVRSARARTRAALYRALGLAYDFALVAEARPDEYAELLADCGMKAQARAPMTPVVKLVFGVDYDKTRLTEFAAALSHARRTGIALGGLRAALEAHEGGLKGMVAAERAARRPAALPPRADPRAALRAVAAAARVRLEGDASATAGEEYLLLVGRREADGSVAILQPAAQDGKLLERVLRHAAR</sequence>
<feature type="region of interest" description="Disordered" evidence="1">
    <location>
        <begin position="1"/>
        <end position="27"/>
    </location>
</feature>
<name>A0A2T4I7H8_9SPHN</name>
<proteinExistence type="predicted"/>
<evidence type="ECO:0000313" key="3">
    <source>
        <dbReference type="Proteomes" id="UP000241206"/>
    </source>
</evidence>
<dbReference type="Proteomes" id="UP000241206">
    <property type="component" value="Unassembled WGS sequence"/>
</dbReference>
<feature type="compositionally biased region" description="Low complexity" evidence="1">
    <location>
        <begin position="9"/>
        <end position="27"/>
    </location>
</feature>
<reference evidence="2 3" key="1">
    <citation type="submission" date="2017-11" db="EMBL/GenBank/DDBJ databases">
        <title>Sphingomonas oleivorans sp. nov., isolated from oil-contaminated soil.</title>
        <authorList>
            <person name="Wang L."/>
            <person name="Chen L."/>
        </authorList>
    </citation>
    <scope>NUCLEOTIDE SEQUENCE [LARGE SCALE GENOMIC DNA]</scope>
    <source>
        <strain evidence="2 3">K101</strain>
    </source>
</reference>
<protein>
    <recommendedName>
        <fullName evidence="4">PAS domain-containing protein</fullName>
    </recommendedName>
</protein>
<gene>
    <name evidence="2" type="ORF">CV103_01930</name>
</gene>
<organism evidence="2 3">
    <name type="scientific">Edaphosphingomonas fennica</name>
    <dbReference type="NCBI Taxonomy" id="114404"/>
    <lineage>
        <taxon>Bacteria</taxon>
        <taxon>Pseudomonadati</taxon>
        <taxon>Pseudomonadota</taxon>
        <taxon>Alphaproteobacteria</taxon>
        <taxon>Sphingomonadales</taxon>
        <taxon>Rhizorhabdaceae</taxon>
        <taxon>Edaphosphingomonas</taxon>
    </lineage>
</organism>
<evidence type="ECO:0000256" key="1">
    <source>
        <dbReference type="SAM" id="MobiDB-lite"/>
    </source>
</evidence>
<dbReference type="AlphaFoldDB" id="A0A2T4I7H8"/>
<dbReference type="EMBL" id="PHHF01000008">
    <property type="protein sequence ID" value="PTD27290.1"/>
    <property type="molecule type" value="Genomic_DNA"/>
</dbReference>
<comment type="caution">
    <text evidence="2">The sequence shown here is derived from an EMBL/GenBank/DDBJ whole genome shotgun (WGS) entry which is preliminary data.</text>
</comment>
<accession>A0A2T4I7H8</accession>
<evidence type="ECO:0000313" key="2">
    <source>
        <dbReference type="EMBL" id="PTD27290.1"/>
    </source>
</evidence>
<keyword evidence="3" id="KW-1185">Reference proteome</keyword>